<dbReference type="RefSeq" id="WP_170949569.1">
    <property type="nucleotide sequence ID" value="NZ_OBQC01000027.1"/>
</dbReference>
<reference evidence="3" key="1">
    <citation type="submission" date="2017-08" db="EMBL/GenBank/DDBJ databases">
        <authorList>
            <person name="Varghese N."/>
            <person name="Submissions S."/>
        </authorList>
    </citation>
    <scope>NUCLEOTIDE SEQUENCE [LARGE SCALE GENOMIC DNA]</scope>
    <source>
        <strain evidence="3">JC23</strain>
    </source>
</reference>
<accession>A0A285UT50</accession>
<keyword evidence="1" id="KW-0812">Transmembrane</keyword>
<dbReference type="AlphaFoldDB" id="A0A285UT50"/>
<feature type="transmembrane region" description="Helical" evidence="1">
    <location>
        <begin position="6"/>
        <end position="24"/>
    </location>
</feature>
<organism evidence="2 3">
    <name type="scientific">Ureibacillus acetophenoni</name>
    <dbReference type="NCBI Taxonomy" id="614649"/>
    <lineage>
        <taxon>Bacteria</taxon>
        <taxon>Bacillati</taxon>
        <taxon>Bacillota</taxon>
        <taxon>Bacilli</taxon>
        <taxon>Bacillales</taxon>
        <taxon>Caryophanaceae</taxon>
        <taxon>Ureibacillus</taxon>
    </lineage>
</organism>
<keyword evidence="1" id="KW-0472">Membrane</keyword>
<keyword evidence="1" id="KW-1133">Transmembrane helix</keyword>
<evidence type="ECO:0000313" key="3">
    <source>
        <dbReference type="Proteomes" id="UP000219252"/>
    </source>
</evidence>
<keyword evidence="3" id="KW-1185">Reference proteome</keyword>
<name>A0A285UT50_9BACL</name>
<feature type="transmembrane region" description="Helical" evidence="1">
    <location>
        <begin position="31"/>
        <end position="51"/>
    </location>
</feature>
<protein>
    <submittedName>
        <fullName evidence="2">Uncharacterized protein</fullName>
    </submittedName>
</protein>
<gene>
    <name evidence="2" type="ORF">SAMN05877842_1277</name>
</gene>
<sequence length="53" mass="6019">MNIVVWLIMIGMFLYTIGFSIELWRQKNKSGAIAVCILAISIIIAPFFSVLSW</sequence>
<proteinExistence type="predicted"/>
<dbReference type="EMBL" id="OBQC01000027">
    <property type="protein sequence ID" value="SOC45020.1"/>
    <property type="molecule type" value="Genomic_DNA"/>
</dbReference>
<evidence type="ECO:0000256" key="1">
    <source>
        <dbReference type="SAM" id="Phobius"/>
    </source>
</evidence>
<dbReference type="Proteomes" id="UP000219252">
    <property type="component" value="Unassembled WGS sequence"/>
</dbReference>
<evidence type="ECO:0000313" key="2">
    <source>
        <dbReference type="EMBL" id="SOC45020.1"/>
    </source>
</evidence>